<sequence>MFLLPNQQLERCDRVMQQRVKPHIHTTLAACTLRSFHNPGEPVPSSEFLAKVRNGQVPLGLRTFSWRLSERFLVCSVLRSVRGRWSYTSQRR</sequence>
<dbReference type="AlphaFoldDB" id="A0A4R0UI96"/>
<evidence type="ECO:0000313" key="2">
    <source>
        <dbReference type="Proteomes" id="UP000292932"/>
    </source>
</evidence>
<organism evidence="1 2">
    <name type="scientific">Bifidobacterium longum subsp. longum</name>
    <dbReference type="NCBI Taxonomy" id="1679"/>
    <lineage>
        <taxon>Bacteria</taxon>
        <taxon>Bacillati</taxon>
        <taxon>Actinomycetota</taxon>
        <taxon>Actinomycetes</taxon>
        <taxon>Bifidobacteriales</taxon>
        <taxon>Bifidobacteriaceae</taxon>
        <taxon>Bifidobacterium</taxon>
    </lineage>
</organism>
<dbReference type="Proteomes" id="UP000292932">
    <property type="component" value="Unassembled WGS sequence"/>
</dbReference>
<proteinExistence type="predicted"/>
<gene>
    <name evidence="1" type="ORF">MCC10096_1528</name>
</gene>
<dbReference type="EMBL" id="SHSP01000014">
    <property type="protein sequence ID" value="TCF31367.1"/>
    <property type="molecule type" value="Genomic_DNA"/>
</dbReference>
<evidence type="ECO:0000313" key="1">
    <source>
        <dbReference type="EMBL" id="TCF31367.1"/>
    </source>
</evidence>
<protein>
    <submittedName>
        <fullName evidence="1">Alpha-mannosidase</fullName>
    </submittedName>
</protein>
<name>A0A4R0UI96_BIFLL</name>
<comment type="caution">
    <text evidence="1">The sequence shown here is derived from an EMBL/GenBank/DDBJ whole genome shotgun (WGS) entry which is preliminary data.</text>
</comment>
<reference evidence="1 2" key="1">
    <citation type="journal article" date="2018" name="Sci. Rep.">
        <title>Genomic diversity and distribution of Bifidobacterium longum subsp. longum across the human lifespan.</title>
        <authorList>
            <person name="Odamaki T."/>
            <person name="Bottacini F."/>
            <person name="Kato K."/>
            <person name="Mitsuyama E."/>
            <person name="Yoshida K."/>
            <person name="Horigome A."/>
            <person name="Xiao J.Z."/>
            <person name="van Sinderen D."/>
        </authorList>
    </citation>
    <scope>NUCLEOTIDE SEQUENCE [LARGE SCALE GENOMIC DNA]</scope>
    <source>
        <strain evidence="1 2">MCC10096</strain>
    </source>
</reference>
<accession>A0A4R0UI96</accession>